<dbReference type="Proteomes" id="UP001224890">
    <property type="component" value="Unassembled WGS sequence"/>
</dbReference>
<evidence type="ECO:0000313" key="2">
    <source>
        <dbReference type="EMBL" id="KAK1659505.1"/>
    </source>
</evidence>
<dbReference type="EMBL" id="JAHMHR010000059">
    <property type="protein sequence ID" value="KAK1659505.1"/>
    <property type="molecule type" value="Genomic_DNA"/>
</dbReference>
<sequence length="375" mass="40869">MAGRKRPVTHVDMLNHLGASERVPKRHPINRVTNVCGVPTKETRREVQKRGCTWKSCAAVPLRACVSPGVSAPDIMYKQQGAGILIDGVKVSDLSGRRKGRWLPFLPRLLQEAVAPQGRRWPVHVGTYLLPPHAGTGPEGKSLETLDQVFKWTYGDPVITHCGSRLVHASQSPGPTSGFRDWPNGGKGNLATLQTGPPPCPPSLQSLPSAITIPFPADSSTRPLALPPLPHPVWRATGESTSGFISHKLASDAYSTALPHCDLTRHSTLDSQNQGTREALRRTPHSSRRTAASRSKDSVSQLPHPHPSRPYRACAASLHLHADHSSESTPRRFRDRNTARRIETGSSPAKHHISPTITTLLHSSLLVPRNDVSTR</sequence>
<feature type="region of interest" description="Disordered" evidence="1">
    <location>
        <begin position="266"/>
        <end position="353"/>
    </location>
</feature>
<protein>
    <submittedName>
        <fullName evidence="2">Uncharacterized protein</fullName>
    </submittedName>
</protein>
<organism evidence="2 3">
    <name type="scientific">Colletotrichum godetiae</name>
    <dbReference type="NCBI Taxonomy" id="1209918"/>
    <lineage>
        <taxon>Eukaryota</taxon>
        <taxon>Fungi</taxon>
        <taxon>Dikarya</taxon>
        <taxon>Ascomycota</taxon>
        <taxon>Pezizomycotina</taxon>
        <taxon>Sordariomycetes</taxon>
        <taxon>Hypocreomycetidae</taxon>
        <taxon>Glomerellales</taxon>
        <taxon>Glomerellaceae</taxon>
        <taxon>Colletotrichum</taxon>
        <taxon>Colletotrichum acutatum species complex</taxon>
    </lineage>
</organism>
<reference evidence="2" key="1">
    <citation type="submission" date="2021-06" db="EMBL/GenBank/DDBJ databases">
        <title>Comparative genomics, transcriptomics and evolutionary studies reveal genomic signatures of adaptation to plant cell wall in hemibiotrophic fungi.</title>
        <authorList>
            <consortium name="DOE Joint Genome Institute"/>
            <person name="Baroncelli R."/>
            <person name="Diaz J.F."/>
            <person name="Benocci T."/>
            <person name="Peng M."/>
            <person name="Battaglia E."/>
            <person name="Haridas S."/>
            <person name="Andreopoulos W."/>
            <person name="Labutti K."/>
            <person name="Pangilinan J."/>
            <person name="Floch G.L."/>
            <person name="Makela M.R."/>
            <person name="Henrissat B."/>
            <person name="Grigoriev I.V."/>
            <person name="Crouch J.A."/>
            <person name="De Vries R.P."/>
            <person name="Sukno S.A."/>
            <person name="Thon M.R."/>
        </authorList>
    </citation>
    <scope>NUCLEOTIDE SEQUENCE</scope>
    <source>
        <strain evidence="2">CBS 193.32</strain>
    </source>
</reference>
<dbReference type="RefSeq" id="XP_060424269.1">
    <property type="nucleotide sequence ID" value="XM_060572934.1"/>
</dbReference>
<gene>
    <name evidence="2" type="ORF">BDP55DRAFT_636815</name>
</gene>
<name>A0AAJ0EN76_9PEZI</name>
<feature type="compositionally biased region" description="Basic and acidic residues" evidence="1">
    <location>
        <begin position="320"/>
        <end position="343"/>
    </location>
</feature>
<evidence type="ECO:0000313" key="3">
    <source>
        <dbReference type="Proteomes" id="UP001224890"/>
    </source>
</evidence>
<dbReference type="AlphaFoldDB" id="A0AAJ0EN76"/>
<dbReference type="GeneID" id="85457460"/>
<proteinExistence type="predicted"/>
<evidence type="ECO:0000256" key="1">
    <source>
        <dbReference type="SAM" id="MobiDB-lite"/>
    </source>
</evidence>
<comment type="caution">
    <text evidence="2">The sequence shown here is derived from an EMBL/GenBank/DDBJ whole genome shotgun (WGS) entry which is preliminary data.</text>
</comment>
<keyword evidence="3" id="KW-1185">Reference proteome</keyword>
<feature type="compositionally biased region" description="Polar residues" evidence="1">
    <location>
        <begin position="289"/>
        <end position="301"/>
    </location>
</feature>
<accession>A0AAJ0EN76</accession>